<feature type="domain" description="LysM" evidence="5">
    <location>
        <begin position="264"/>
        <end position="312"/>
    </location>
</feature>
<proteinExistence type="predicted"/>
<accession>A0A7R8ASN7</accession>
<dbReference type="RefSeq" id="XP_041561837.1">
    <property type="nucleotide sequence ID" value="XM_041696181.1"/>
</dbReference>
<feature type="compositionally biased region" description="Low complexity" evidence="3">
    <location>
        <begin position="190"/>
        <end position="209"/>
    </location>
</feature>
<dbReference type="SMART" id="SM00257">
    <property type="entry name" value="LysM"/>
    <property type="match status" value="3"/>
</dbReference>
<gene>
    <name evidence="6" type="ORF">APUU_71221S</name>
</gene>
<dbReference type="Pfam" id="PF01476">
    <property type="entry name" value="LysM"/>
    <property type="match status" value="2"/>
</dbReference>
<evidence type="ECO:0000259" key="5">
    <source>
        <dbReference type="PROSITE" id="PS51782"/>
    </source>
</evidence>
<protein>
    <recommendedName>
        <fullName evidence="5">LysM domain-containing protein</fullName>
    </recommendedName>
</protein>
<reference evidence="6" key="1">
    <citation type="submission" date="2021-01" db="EMBL/GenBank/DDBJ databases">
        <authorList>
            <consortium name="Aspergillus puulaauensis MK2 genome sequencing consortium"/>
            <person name="Kazuki M."/>
            <person name="Futagami T."/>
        </authorList>
    </citation>
    <scope>NUCLEOTIDE SEQUENCE</scope>
    <source>
        <strain evidence="6">MK2</strain>
    </source>
</reference>
<feature type="chain" id="PRO_5030959432" description="LysM domain-containing protein" evidence="4">
    <location>
        <begin position="23"/>
        <end position="533"/>
    </location>
</feature>
<dbReference type="GO" id="GO:0008061">
    <property type="term" value="F:chitin binding"/>
    <property type="evidence" value="ECO:0007669"/>
    <property type="project" value="UniProtKB-KW"/>
</dbReference>
<name>A0A7R8ASN7_9EURO</name>
<dbReference type="InterPro" id="IPR018392">
    <property type="entry name" value="LysM"/>
</dbReference>
<dbReference type="KEGG" id="apuu:APUU_71221S"/>
<keyword evidence="7" id="KW-1185">Reference proteome</keyword>
<dbReference type="CDD" id="cd00118">
    <property type="entry name" value="LysM"/>
    <property type="match status" value="2"/>
</dbReference>
<dbReference type="SUPFAM" id="SSF54106">
    <property type="entry name" value="LysM domain"/>
    <property type="match status" value="1"/>
</dbReference>
<dbReference type="Proteomes" id="UP000654913">
    <property type="component" value="Chromosome 7"/>
</dbReference>
<evidence type="ECO:0000256" key="4">
    <source>
        <dbReference type="SAM" id="SignalP"/>
    </source>
</evidence>
<keyword evidence="2" id="KW-0843">Virulence</keyword>
<evidence type="ECO:0000256" key="2">
    <source>
        <dbReference type="ARBA" id="ARBA00023026"/>
    </source>
</evidence>
<feature type="region of interest" description="Disordered" evidence="3">
    <location>
        <begin position="187"/>
        <end position="210"/>
    </location>
</feature>
<feature type="domain" description="LysM" evidence="5">
    <location>
        <begin position="214"/>
        <end position="259"/>
    </location>
</feature>
<dbReference type="PANTHER" id="PTHR34997:SF16">
    <property type="entry name" value="LYSM DOMAIN-CONTAINING PROTEIN"/>
    <property type="match status" value="1"/>
</dbReference>
<sequence length="533" mass="57526">MPSPTTLLFQAILVHLVTVTWSWQLFPDSEVGDYSEKCADALATNITSCIPAVGGISTDTFYSQHALDVICKTKCRDELRNYEKAVTEQCRGAFYTNDWGTENPISAVASTLVFNFDQVCLKNEGQYCNLVLGNLTQNGGDECNKCLLLQLRDQAQFPYGSGPAVYSSVYPSFTSSCKFTGYPATVVPRPSSSPSSTPTSSSSASPTATGCSGTKYTIKEGDTCQSVSKSQSIATFQLLLDNNLRAYCANFPKAGDLCIKNKCSTYTVQKGDTCKSVAKAHNISTVQLRSYNPWIDGGCYNFNRTIGTEICMDEPGDKYHAPSSVVTSTAVPSTASTAVPTPTNVADNSTRTCGKYYEIKKGDSCDTIVQELLISREDFLILNPGLNTNCTNLLLGVSYCVLPVGDMENYPGAPGYMPSISKIPWDSLPDATYTPMLKPDKLPLAPRTVRDCATIFDGRDLQFNLPGVSGCQVVHAFWGVSVADLLQWNPSLKGTSNNSTDCSFSKEYRYCIDKGSGAATSTSPTPSSSRLAV</sequence>
<evidence type="ECO:0000256" key="1">
    <source>
        <dbReference type="ARBA" id="ARBA00022669"/>
    </source>
</evidence>
<keyword evidence="1" id="KW-0147">Chitin-binding</keyword>
<dbReference type="EMBL" id="AP024449">
    <property type="protein sequence ID" value="BCS29651.1"/>
    <property type="molecule type" value="Genomic_DNA"/>
</dbReference>
<keyword evidence="4" id="KW-0732">Signal</keyword>
<dbReference type="InterPro" id="IPR052210">
    <property type="entry name" value="LysM1-like"/>
</dbReference>
<organism evidence="6 7">
    <name type="scientific">Aspergillus puulaauensis</name>
    <dbReference type="NCBI Taxonomy" id="1220207"/>
    <lineage>
        <taxon>Eukaryota</taxon>
        <taxon>Fungi</taxon>
        <taxon>Dikarya</taxon>
        <taxon>Ascomycota</taxon>
        <taxon>Pezizomycotina</taxon>
        <taxon>Eurotiomycetes</taxon>
        <taxon>Eurotiomycetidae</taxon>
        <taxon>Eurotiales</taxon>
        <taxon>Aspergillaceae</taxon>
        <taxon>Aspergillus</taxon>
    </lineage>
</organism>
<dbReference type="GeneID" id="64979648"/>
<dbReference type="InterPro" id="IPR036779">
    <property type="entry name" value="LysM_dom_sf"/>
</dbReference>
<dbReference type="PANTHER" id="PTHR34997">
    <property type="entry name" value="AM15"/>
    <property type="match status" value="1"/>
</dbReference>
<feature type="signal peptide" evidence="4">
    <location>
        <begin position="1"/>
        <end position="22"/>
    </location>
</feature>
<feature type="domain" description="LysM" evidence="5">
    <location>
        <begin position="355"/>
        <end position="401"/>
    </location>
</feature>
<dbReference type="PROSITE" id="PS51782">
    <property type="entry name" value="LYSM"/>
    <property type="match status" value="3"/>
</dbReference>
<reference evidence="6" key="2">
    <citation type="submission" date="2021-02" db="EMBL/GenBank/DDBJ databases">
        <title>Aspergillus puulaauensis MK2 genome sequence.</title>
        <authorList>
            <person name="Futagami T."/>
            <person name="Mori K."/>
            <person name="Kadooka C."/>
            <person name="Tanaka T."/>
        </authorList>
    </citation>
    <scope>NUCLEOTIDE SEQUENCE</scope>
    <source>
        <strain evidence="6">MK2</strain>
    </source>
</reference>
<evidence type="ECO:0000256" key="3">
    <source>
        <dbReference type="SAM" id="MobiDB-lite"/>
    </source>
</evidence>
<dbReference type="Gene3D" id="3.10.350.10">
    <property type="entry name" value="LysM domain"/>
    <property type="match status" value="2"/>
</dbReference>
<dbReference type="AlphaFoldDB" id="A0A7R8ASN7"/>
<evidence type="ECO:0000313" key="7">
    <source>
        <dbReference type="Proteomes" id="UP000654913"/>
    </source>
</evidence>
<dbReference type="OrthoDB" id="5985073at2759"/>
<evidence type="ECO:0000313" key="6">
    <source>
        <dbReference type="EMBL" id="BCS29651.1"/>
    </source>
</evidence>